<dbReference type="PANTHER" id="PTHR23132:SF23">
    <property type="entry name" value="D-ALANINE--D-ALANINE LIGASE B"/>
    <property type="match status" value="1"/>
</dbReference>
<protein>
    <recommendedName>
        <fullName evidence="10">D-alanine--D-alanine ligase</fullName>
        <ecNumber evidence="10">6.3.2.4</ecNumber>
    </recommendedName>
    <alternativeName>
        <fullName evidence="10">D-Ala-D-Ala ligase</fullName>
    </alternativeName>
    <alternativeName>
        <fullName evidence="10">D-alanylalanine synthetase</fullName>
    </alternativeName>
</protein>
<dbReference type="SUPFAM" id="SSF56059">
    <property type="entry name" value="Glutathione synthetase ATP-binding domain-like"/>
    <property type="match status" value="1"/>
</dbReference>
<dbReference type="AlphaFoldDB" id="A0A1G2QSF4"/>
<evidence type="ECO:0000256" key="9">
    <source>
        <dbReference type="ARBA" id="ARBA00023316"/>
    </source>
</evidence>
<dbReference type="Gene3D" id="3.40.50.20">
    <property type="match status" value="1"/>
</dbReference>
<feature type="active site" evidence="11">
    <location>
        <position position="155"/>
    </location>
</feature>
<dbReference type="InterPro" id="IPR013815">
    <property type="entry name" value="ATP_grasp_subdomain_1"/>
</dbReference>
<evidence type="ECO:0000256" key="7">
    <source>
        <dbReference type="ARBA" id="ARBA00022960"/>
    </source>
</evidence>
<dbReference type="Pfam" id="PF07478">
    <property type="entry name" value="Dala_Dala_lig_C"/>
    <property type="match status" value="1"/>
</dbReference>
<organism evidence="15 16">
    <name type="scientific">Candidatus Vogelbacteria bacterium RIFOXYD2_FULL_44_9</name>
    <dbReference type="NCBI Taxonomy" id="1802441"/>
    <lineage>
        <taxon>Bacteria</taxon>
        <taxon>Candidatus Vogeliibacteriota</taxon>
    </lineage>
</organism>
<dbReference type="PANTHER" id="PTHR23132">
    <property type="entry name" value="D-ALANINE--D-ALANINE LIGASE"/>
    <property type="match status" value="1"/>
</dbReference>
<evidence type="ECO:0000313" key="15">
    <source>
        <dbReference type="EMBL" id="OHA62831.1"/>
    </source>
</evidence>
<evidence type="ECO:0000313" key="16">
    <source>
        <dbReference type="Proteomes" id="UP000177140"/>
    </source>
</evidence>
<dbReference type="GO" id="GO:0005737">
    <property type="term" value="C:cytoplasm"/>
    <property type="evidence" value="ECO:0007669"/>
    <property type="project" value="UniProtKB-SubCell"/>
</dbReference>
<feature type="binding site" evidence="12">
    <location>
        <position position="281"/>
    </location>
    <ligand>
        <name>Mg(2+)</name>
        <dbReference type="ChEBI" id="CHEBI:18420"/>
        <label>1</label>
    </ligand>
</feature>
<dbReference type="InterPro" id="IPR011761">
    <property type="entry name" value="ATP-grasp"/>
</dbReference>
<dbReference type="InterPro" id="IPR016185">
    <property type="entry name" value="PreATP-grasp_dom_sf"/>
</dbReference>
<keyword evidence="6 13" id="KW-0067">ATP-binding</keyword>
<evidence type="ECO:0000256" key="4">
    <source>
        <dbReference type="ARBA" id="ARBA00022598"/>
    </source>
</evidence>
<dbReference type="PROSITE" id="PS00844">
    <property type="entry name" value="DALA_DALA_LIGASE_2"/>
    <property type="match status" value="1"/>
</dbReference>
<dbReference type="EMBL" id="MHTM01000003">
    <property type="protein sequence ID" value="OHA62831.1"/>
    <property type="molecule type" value="Genomic_DNA"/>
</dbReference>
<sequence length="320" mass="35175">MLRVGVIRGGIGHEYEVSLRTGSSVLKNLDKHKYQTRDILIDKAGLWHLDGLPIDPHSLAGLIDVAMIALHGEFGEDGQIQNLFDRLQIPYTGSGHLASALGMNKILSKEAVAKAGIKIPVGLEIQKGADSQQSASQTFNKISPPWVVKPVDRGSSVGLYLAKNIDELAEAIEKSLEFSDKVLVEEYIKGREATCGVVENLRGQELYPLFPTEILRPVGADVWDYQDKYSSGHKIVCPGNFSDEQKKAIQEMSLTAHRALGLRHYSRTDFIISPRGIYFLETNTLPGLTDASLLPKALLAVGVNYSDFLDHLITLAMKAR</sequence>
<dbReference type="EC" id="6.3.2.4" evidence="10"/>
<accession>A0A1G2QSF4</accession>
<comment type="cofactor">
    <cofactor evidence="12">
        <name>Mg(2+)</name>
        <dbReference type="ChEBI" id="CHEBI:18420"/>
    </cofactor>
    <cofactor evidence="12">
        <name>Mn(2+)</name>
        <dbReference type="ChEBI" id="CHEBI:29035"/>
    </cofactor>
    <text evidence="12">Binds 2 magnesium or manganese ions per subunit.</text>
</comment>
<comment type="pathway">
    <text evidence="10">Cell wall biogenesis; peptidoglycan biosynthesis.</text>
</comment>
<evidence type="ECO:0000256" key="6">
    <source>
        <dbReference type="ARBA" id="ARBA00022840"/>
    </source>
</evidence>
<dbReference type="PROSITE" id="PS50975">
    <property type="entry name" value="ATP_GRASP"/>
    <property type="match status" value="1"/>
</dbReference>
<evidence type="ECO:0000256" key="8">
    <source>
        <dbReference type="ARBA" id="ARBA00022984"/>
    </source>
</evidence>
<feature type="binding site" evidence="12">
    <location>
        <position position="283"/>
    </location>
    <ligand>
        <name>Mg(2+)</name>
        <dbReference type="ChEBI" id="CHEBI:18420"/>
        <label>2</label>
    </ligand>
</feature>
<dbReference type="GO" id="GO:0008360">
    <property type="term" value="P:regulation of cell shape"/>
    <property type="evidence" value="ECO:0007669"/>
    <property type="project" value="UniProtKB-KW"/>
</dbReference>
<comment type="caution">
    <text evidence="15">The sequence shown here is derived from an EMBL/GenBank/DDBJ whole genome shotgun (WGS) entry which is preliminary data.</text>
</comment>
<gene>
    <name evidence="10" type="primary">ddl</name>
    <name evidence="15" type="ORF">A2556_01145</name>
</gene>
<feature type="active site" evidence="11">
    <location>
        <position position="292"/>
    </location>
</feature>
<dbReference type="InterPro" id="IPR005905">
    <property type="entry name" value="D_ala_D_ala"/>
</dbReference>
<evidence type="ECO:0000256" key="5">
    <source>
        <dbReference type="ARBA" id="ARBA00022741"/>
    </source>
</evidence>
<keyword evidence="7 10" id="KW-0133">Cell shape</keyword>
<dbReference type="InterPro" id="IPR011095">
    <property type="entry name" value="Dala_Dala_lig_C"/>
</dbReference>
<keyword evidence="8 10" id="KW-0573">Peptidoglycan synthesis</keyword>
<keyword evidence="3 10" id="KW-0963">Cytoplasm</keyword>
<dbReference type="GO" id="GO:0008716">
    <property type="term" value="F:D-alanine-D-alanine ligase activity"/>
    <property type="evidence" value="ECO:0007669"/>
    <property type="project" value="UniProtKB-UniRule"/>
</dbReference>
<dbReference type="GO" id="GO:0046872">
    <property type="term" value="F:metal ion binding"/>
    <property type="evidence" value="ECO:0007669"/>
    <property type="project" value="UniProtKB-KW"/>
</dbReference>
<keyword evidence="4 10" id="KW-0436">Ligase</keyword>
<dbReference type="Pfam" id="PF01820">
    <property type="entry name" value="Dala_Dala_lig_N"/>
    <property type="match status" value="1"/>
</dbReference>
<keyword evidence="5 13" id="KW-0547">Nucleotide-binding</keyword>
<dbReference type="GO" id="GO:0005524">
    <property type="term" value="F:ATP binding"/>
    <property type="evidence" value="ECO:0007669"/>
    <property type="project" value="UniProtKB-UniRule"/>
</dbReference>
<dbReference type="InterPro" id="IPR000291">
    <property type="entry name" value="D-Ala_lig_Van_CS"/>
</dbReference>
<dbReference type="Gene3D" id="3.30.470.20">
    <property type="entry name" value="ATP-grasp fold, B domain"/>
    <property type="match status" value="1"/>
</dbReference>
<dbReference type="Gene3D" id="3.30.1490.20">
    <property type="entry name" value="ATP-grasp fold, A domain"/>
    <property type="match status" value="1"/>
</dbReference>
<dbReference type="InterPro" id="IPR011127">
    <property type="entry name" value="Dala_Dala_lig_N"/>
</dbReference>
<dbReference type="GO" id="GO:0009252">
    <property type="term" value="P:peptidoglycan biosynthetic process"/>
    <property type="evidence" value="ECO:0007669"/>
    <property type="project" value="UniProtKB-UniRule"/>
</dbReference>
<dbReference type="UniPathway" id="UPA00219"/>
<evidence type="ECO:0000256" key="3">
    <source>
        <dbReference type="ARBA" id="ARBA00022490"/>
    </source>
</evidence>
<comment type="catalytic activity">
    <reaction evidence="10">
        <text>2 D-alanine + ATP = D-alanyl-D-alanine + ADP + phosphate + H(+)</text>
        <dbReference type="Rhea" id="RHEA:11224"/>
        <dbReference type="ChEBI" id="CHEBI:15378"/>
        <dbReference type="ChEBI" id="CHEBI:30616"/>
        <dbReference type="ChEBI" id="CHEBI:43474"/>
        <dbReference type="ChEBI" id="CHEBI:57416"/>
        <dbReference type="ChEBI" id="CHEBI:57822"/>
        <dbReference type="ChEBI" id="CHEBI:456216"/>
        <dbReference type="EC" id="6.3.2.4"/>
    </reaction>
</comment>
<feature type="binding site" evidence="12">
    <location>
        <position position="281"/>
    </location>
    <ligand>
        <name>Mg(2+)</name>
        <dbReference type="ChEBI" id="CHEBI:18420"/>
        <label>2</label>
    </ligand>
</feature>
<evidence type="ECO:0000256" key="13">
    <source>
        <dbReference type="PROSITE-ProRule" id="PRU00409"/>
    </source>
</evidence>
<feature type="active site" evidence="11">
    <location>
        <position position="14"/>
    </location>
</feature>
<dbReference type="SUPFAM" id="SSF52440">
    <property type="entry name" value="PreATP-grasp domain"/>
    <property type="match status" value="1"/>
</dbReference>
<comment type="function">
    <text evidence="10">Cell wall formation.</text>
</comment>
<feature type="binding site" evidence="12">
    <location>
        <position position="269"/>
    </location>
    <ligand>
        <name>Mg(2+)</name>
        <dbReference type="ChEBI" id="CHEBI:18420"/>
        <label>1</label>
    </ligand>
</feature>
<comment type="similarity">
    <text evidence="2 10">Belongs to the D-alanine--D-alanine ligase family.</text>
</comment>
<dbReference type="Proteomes" id="UP000177140">
    <property type="component" value="Unassembled WGS sequence"/>
</dbReference>
<keyword evidence="12" id="KW-0479">Metal-binding</keyword>
<dbReference type="NCBIfam" id="NF002378">
    <property type="entry name" value="PRK01372.1"/>
    <property type="match status" value="1"/>
</dbReference>
<dbReference type="HAMAP" id="MF_00047">
    <property type="entry name" value="Dala_Dala_lig"/>
    <property type="match status" value="1"/>
</dbReference>
<keyword evidence="12" id="KW-0460">Magnesium</keyword>
<proteinExistence type="inferred from homology"/>
<dbReference type="NCBIfam" id="TIGR01205">
    <property type="entry name" value="D_ala_D_alaTIGR"/>
    <property type="match status" value="1"/>
</dbReference>
<name>A0A1G2QSF4_9BACT</name>
<evidence type="ECO:0000256" key="10">
    <source>
        <dbReference type="HAMAP-Rule" id="MF_00047"/>
    </source>
</evidence>
<evidence type="ECO:0000259" key="14">
    <source>
        <dbReference type="PROSITE" id="PS50975"/>
    </source>
</evidence>
<evidence type="ECO:0000256" key="1">
    <source>
        <dbReference type="ARBA" id="ARBA00004496"/>
    </source>
</evidence>
<evidence type="ECO:0000256" key="11">
    <source>
        <dbReference type="PIRSR" id="PIRSR039102-1"/>
    </source>
</evidence>
<dbReference type="GO" id="GO:0071555">
    <property type="term" value="P:cell wall organization"/>
    <property type="evidence" value="ECO:0007669"/>
    <property type="project" value="UniProtKB-KW"/>
</dbReference>
<evidence type="ECO:0000256" key="2">
    <source>
        <dbReference type="ARBA" id="ARBA00010871"/>
    </source>
</evidence>
<reference evidence="15 16" key="1">
    <citation type="journal article" date="2016" name="Nat. Commun.">
        <title>Thousands of microbial genomes shed light on interconnected biogeochemical processes in an aquifer system.</title>
        <authorList>
            <person name="Anantharaman K."/>
            <person name="Brown C.T."/>
            <person name="Hug L.A."/>
            <person name="Sharon I."/>
            <person name="Castelle C.J."/>
            <person name="Probst A.J."/>
            <person name="Thomas B.C."/>
            <person name="Singh A."/>
            <person name="Wilkins M.J."/>
            <person name="Karaoz U."/>
            <person name="Brodie E.L."/>
            <person name="Williams K.H."/>
            <person name="Hubbard S.S."/>
            <person name="Banfield J.F."/>
        </authorList>
    </citation>
    <scope>NUCLEOTIDE SEQUENCE [LARGE SCALE GENOMIC DNA]</scope>
</reference>
<evidence type="ECO:0000256" key="12">
    <source>
        <dbReference type="PIRSR" id="PIRSR039102-3"/>
    </source>
</evidence>
<dbReference type="PIRSF" id="PIRSF039102">
    <property type="entry name" value="Ddl/VanB"/>
    <property type="match status" value="1"/>
</dbReference>
<keyword evidence="9 10" id="KW-0961">Cell wall biogenesis/degradation</keyword>
<keyword evidence="12" id="KW-0464">Manganese</keyword>
<feature type="domain" description="ATP-grasp" evidence="14">
    <location>
        <begin position="109"/>
        <end position="314"/>
    </location>
</feature>
<comment type="subcellular location">
    <subcellularLocation>
        <location evidence="1 10">Cytoplasm</location>
    </subcellularLocation>
</comment>